<comment type="caution">
    <text evidence="2">The sequence shown here is derived from an EMBL/GenBank/DDBJ whole genome shotgun (WGS) entry which is preliminary data.</text>
</comment>
<gene>
    <name evidence="2" type="ORF">HGRIS_000348</name>
</gene>
<dbReference type="EMBL" id="JASNQZ010000004">
    <property type="protein sequence ID" value="KAL0958185.1"/>
    <property type="molecule type" value="Genomic_DNA"/>
</dbReference>
<evidence type="ECO:0000256" key="1">
    <source>
        <dbReference type="SAM" id="MobiDB-lite"/>
    </source>
</evidence>
<reference evidence="3" key="1">
    <citation type="submission" date="2024-06" db="EMBL/GenBank/DDBJ databases">
        <title>Multi-omics analyses provide insights into the biosynthesis of the anticancer antibiotic pleurotin in Hohenbuehelia grisea.</title>
        <authorList>
            <person name="Weaver J.A."/>
            <person name="Alberti F."/>
        </authorList>
    </citation>
    <scope>NUCLEOTIDE SEQUENCE [LARGE SCALE GENOMIC DNA]</scope>
    <source>
        <strain evidence="3">T-177</strain>
    </source>
</reference>
<accession>A0ABR3JRZ1</accession>
<organism evidence="2 3">
    <name type="scientific">Hohenbuehelia grisea</name>
    <dbReference type="NCBI Taxonomy" id="104357"/>
    <lineage>
        <taxon>Eukaryota</taxon>
        <taxon>Fungi</taxon>
        <taxon>Dikarya</taxon>
        <taxon>Basidiomycota</taxon>
        <taxon>Agaricomycotina</taxon>
        <taxon>Agaricomycetes</taxon>
        <taxon>Agaricomycetidae</taxon>
        <taxon>Agaricales</taxon>
        <taxon>Pleurotineae</taxon>
        <taxon>Pleurotaceae</taxon>
        <taxon>Hohenbuehelia</taxon>
    </lineage>
</organism>
<feature type="compositionally biased region" description="Polar residues" evidence="1">
    <location>
        <begin position="184"/>
        <end position="194"/>
    </location>
</feature>
<evidence type="ECO:0008006" key="4">
    <source>
        <dbReference type="Google" id="ProtNLM"/>
    </source>
</evidence>
<keyword evidence="3" id="KW-1185">Reference proteome</keyword>
<feature type="compositionally biased region" description="Basic and acidic residues" evidence="1">
    <location>
        <begin position="202"/>
        <end position="220"/>
    </location>
</feature>
<evidence type="ECO:0000313" key="3">
    <source>
        <dbReference type="Proteomes" id="UP001556367"/>
    </source>
</evidence>
<dbReference type="Proteomes" id="UP001556367">
    <property type="component" value="Unassembled WGS sequence"/>
</dbReference>
<evidence type="ECO:0000313" key="2">
    <source>
        <dbReference type="EMBL" id="KAL0958185.1"/>
    </source>
</evidence>
<sequence length="220" mass="24358">MANQYPRYPTLIPPASNPPAWLNWASEASQNHPANQWRAALSVVPLHSVVPLQDVLRSLVIPSSPGPKLNLAAYHQLKEAQAHDLQEFFWGMCQSTIQLLRVSDSIPPEQLEDEVQAICQRAVDISQAIAEKRRSPVAGPQVATPYYPYPHAVGPQVAAASYYPYSHYPPRAHPEPKNVGFRQDMNNHPPQSVVTGGVSRANVDRLRTGSNEKTRYAGTQ</sequence>
<protein>
    <recommendedName>
        <fullName evidence="4">Gag protein</fullName>
    </recommendedName>
</protein>
<name>A0ABR3JRZ1_9AGAR</name>
<feature type="region of interest" description="Disordered" evidence="1">
    <location>
        <begin position="174"/>
        <end position="220"/>
    </location>
</feature>
<proteinExistence type="predicted"/>